<keyword evidence="3" id="KW-1185">Reference proteome</keyword>
<dbReference type="Proteomes" id="UP000764837">
    <property type="component" value="Unassembled WGS sequence"/>
</dbReference>
<feature type="signal peptide" evidence="1">
    <location>
        <begin position="1"/>
        <end position="33"/>
    </location>
</feature>
<name>A0ABS2LXD3_9ACTN</name>
<feature type="chain" id="PRO_5045794921" description="Lipoprotein" evidence="1">
    <location>
        <begin position="34"/>
        <end position="260"/>
    </location>
</feature>
<proteinExistence type="predicted"/>
<evidence type="ECO:0008006" key="4">
    <source>
        <dbReference type="Google" id="ProtNLM"/>
    </source>
</evidence>
<evidence type="ECO:0000256" key="1">
    <source>
        <dbReference type="SAM" id="SignalP"/>
    </source>
</evidence>
<accession>A0ABS2LXD3</accession>
<dbReference type="PROSITE" id="PS51257">
    <property type="entry name" value="PROKAR_LIPOPROTEIN"/>
    <property type="match status" value="1"/>
</dbReference>
<sequence length="260" mass="27864">MAHPHRPRRCLRATALACAALTLCLLSAGCAEYGDGDAMARDDAAAEAKSLNKSLGHRSRARDAEYIAATEILEPANGGTSNVRREPLAWSGRTTGSEQATIDVRFVATVEEGEVNTFGDVGNSAGQATRCYRYLMQLYRYTSFEEIDCPSVATPPVPTAAPIPTLPDDARDRLTAALRTATPDTLAGRVRAAFPEKHVIVDTVTHENALVAAVGVPAERACLLLVRTPDGAIESPAYDRIWLEPGEMGCRTGLYVSPPR</sequence>
<protein>
    <recommendedName>
        <fullName evidence="4">Lipoprotein</fullName>
    </recommendedName>
</protein>
<evidence type="ECO:0000313" key="3">
    <source>
        <dbReference type="Proteomes" id="UP000764837"/>
    </source>
</evidence>
<comment type="caution">
    <text evidence="2">The sequence shown here is derived from an EMBL/GenBank/DDBJ whole genome shotgun (WGS) entry which is preliminary data.</text>
</comment>
<organism evidence="2 3">
    <name type="scientific">Micromonospora luteifusca</name>
    <dbReference type="NCBI Taxonomy" id="709860"/>
    <lineage>
        <taxon>Bacteria</taxon>
        <taxon>Bacillati</taxon>
        <taxon>Actinomycetota</taxon>
        <taxon>Actinomycetes</taxon>
        <taxon>Micromonosporales</taxon>
        <taxon>Micromonosporaceae</taxon>
        <taxon>Micromonospora</taxon>
    </lineage>
</organism>
<gene>
    <name evidence="2" type="ORF">JOD64_004042</name>
</gene>
<dbReference type="EMBL" id="JAFBBP010000001">
    <property type="protein sequence ID" value="MBM7492820.1"/>
    <property type="molecule type" value="Genomic_DNA"/>
</dbReference>
<evidence type="ECO:0000313" key="2">
    <source>
        <dbReference type="EMBL" id="MBM7492820.1"/>
    </source>
</evidence>
<keyword evidence="1" id="KW-0732">Signal</keyword>
<dbReference type="RefSeq" id="WP_239559597.1">
    <property type="nucleotide sequence ID" value="NZ_JAFBBP010000001.1"/>
</dbReference>
<reference evidence="2 3" key="1">
    <citation type="submission" date="2021-01" db="EMBL/GenBank/DDBJ databases">
        <title>Sequencing the genomes of 1000 actinobacteria strains.</title>
        <authorList>
            <person name="Klenk H.-P."/>
        </authorList>
    </citation>
    <scope>NUCLEOTIDE SEQUENCE [LARGE SCALE GENOMIC DNA]</scope>
    <source>
        <strain evidence="2 3">DSM 100204</strain>
    </source>
</reference>